<keyword evidence="1" id="KW-0378">Hydrolase</keyword>
<sequence length="1042" mass="118191">MNYLVLLFFIIINVLVSQAQTPEWKKKYTNPSTVRGMFAEPPMFYAPHTFWFWDDTIRNENTPAVMAEEMIKQRLNPGYVHPRSSMNRGDARLPSLPFEQYLEAPWFNSFRNALDKAASAGFTLGYCDEYDWPSGQAAGRVLEQRPDLEAQHLDWKRTVVHAGKSVSYDSIDFAVAGRLIDGKLDGSTLKLLGEKKVSWKVPKGEWVVYTYTKKFHAGFDGGRVNYLHHELAETFIPLVHERYEQEVGAQMGKAIPGVFVDHEGDYGWHIAWSDYLAKLYHMKKNRDMRLWLPMLTEQDRDGLYVKARNDWFEVVTDAYINCFFEPVVDWLAKRDMYAISNLWEESLQLQTSMVGDLMKVTRAITMPGNDCLIMKSQKIHDFKEVQSVAEFEDRPFMSEIMGVAGWEQTPQMMKMTVNAVTSFGVSHIVPHGINLNRKLETIPFPADWYTENPFWPYLHNWTDFARRSSFVTRQTQLAADVLLYHPLESIWGEAEGMFHYPEGGFHDQNNKIWSDLSREVNETYSDAMEHLDQNHIEFLIADRHYLENANIGTSKDGKTTISINKHELSAIVLPPISVISKGAAKKVVDFAQAGGVVVILGQLATGSPQVGKNDPAIAELMHQLRNCSKVIDLSKAAEDRERLAQELHRTVGVDMSFDDAGRLYTSHRKLGETHFYWIANNTDSTKCIDSWLRDGKGTPEIWNCETGAVDTVHSSIENNGNSMSLTLKPYEAYWVVFNAEKPLSTSGMWESSLSKEKSKGISNIEIQLTTPWKISYVDSDTIYCTSAIAWHGLNDIIDFEAFLKRTNGTPGQRSSFIRGSLERIDRSHEPIKRESIELEGGKASCWQLTIPLGATSIVFPSEMNGLRVWVDHQDVLISNKPVQLPPNSKQLTFAISDSAQLPTTPIAFKVNKVNTAHLDSWYGYGLDEYTGYLEYETNIKIDGNHEKLLLALGKVSYMAEVFVNGKSLGAKLWPPYDFDLSNAVKEGLNTVKIRVGNLMVNRMSLMDDLGQLRTWSWGFSPEPDLDNFAAGLFGPVEVVTLD</sequence>
<dbReference type="Gene3D" id="2.60.120.260">
    <property type="entry name" value="Galactose-binding domain-like"/>
    <property type="match status" value="1"/>
</dbReference>
<dbReference type="EMBL" id="JBHUMA010000006">
    <property type="protein sequence ID" value="MFD2599014.1"/>
    <property type="molecule type" value="Genomic_DNA"/>
</dbReference>
<comment type="caution">
    <text evidence="1">The sequence shown here is derived from an EMBL/GenBank/DDBJ whole genome shotgun (WGS) entry which is preliminary data.</text>
</comment>
<gene>
    <name evidence="1" type="ORF">ACFSQ3_08615</name>
</gene>
<dbReference type="NCBIfam" id="NF045579">
    <property type="entry name" value="rhamnoside_JR"/>
    <property type="match status" value="1"/>
</dbReference>
<name>A0ABW5NJG2_9SPHI</name>
<dbReference type="Pfam" id="PF17132">
    <property type="entry name" value="Glyco_hydro_106"/>
    <property type="match status" value="2"/>
</dbReference>
<dbReference type="GO" id="GO:0016787">
    <property type="term" value="F:hydrolase activity"/>
    <property type="evidence" value="ECO:0007669"/>
    <property type="project" value="UniProtKB-KW"/>
</dbReference>
<organism evidence="1 2">
    <name type="scientific">Sphingobacterium corticis</name>
    <dbReference type="NCBI Taxonomy" id="1812823"/>
    <lineage>
        <taxon>Bacteria</taxon>
        <taxon>Pseudomonadati</taxon>
        <taxon>Bacteroidota</taxon>
        <taxon>Sphingobacteriia</taxon>
        <taxon>Sphingobacteriales</taxon>
        <taxon>Sphingobacteriaceae</taxon>
        <taxon>Sphingobacterium</taxon>
    </lineage>
</organism>
<keyword evidence="2" id="KW-1185">Reference proteome</keyword>
<dbReference type="InterPro" id="IPR053161">
    <property type="entry name" value="Ulvan_degrading_GH"/>
</dbReference>
<proteinExistence type="predicted"/>
<evidence type="ECO:0000313" key="2">
    <source>
        <dbReference type="Proteomes" id="UP001597393"/>
    </source>
</evidence>
<dbReference type="PANTHER" id="PTHR36848">
    <property type="entry name" value="DNA-BINDING PROTEIN (PUTATIVE SECRETED PROTEIN)-RELATED"/>
    <property type="match status" value="1"/>
</dbReference>
<dbReference type="PANTHER" id="PTHR36848:SF2">
    <property type="entry name" value="SECRETED PROTEIN"/>
    <property type="match status" value="1"/>
</dbReference>
<accession>A0ABW5NJG2</accession>
<evidence type="ECO:0000313" key="1">
    <source>
        <dbReference type="EMBL" id="MFD2599014.1"/>
    </source>
</evidence>
<dbReference type="Proteomes" id="UP001597393">
    <property type="component" value="Unassembled WGS sequence"/>
</dbReference>
<reference evidence="2" key="1">
    <citation type="journal article" date="2019" name="Int. J. Syst. Evol. Microbiol.">
        <title>The Global Catalogue of Microorganisms (GCM) 10K type strain sequencing project: providing services to taxonomists for standard genome sequencing and annotation.</title>
        <authorList>
            <consortium name="The Broad Institute Genomics Platform"/>
            <consortium name="The Broad Institute Genome Sequencing Center for Infectious Disease"/>
            <person name="Wu L."/>
            <person name="Ma J."/>
        </authorList>
    </citation>
    <scope>NUCLEOTIDE SEQUENCE [LARGE SCALE GENOMIC DNA]</scope>
    <source>
        <strain evidence="2">KCTC 42248</strain>
    </source>
</reference>
<dbReference type="InterPro" id="IPR008979">
    <property type="entry name" value="Galactose-bd-like_sf"/>
</dbReference>
<dbReference type="SUPFAM" id="SSF49785">
    <property type="entry name" value="Galactose-binding domain-like"/>
    <property type="match status" value="1"/>
</dbReference>
<protein>
    <submittedName>
        <fullName evidence="1">Glycosyl hydrolase</fullName>
    </submittedName>
</protein>